<comment type="caution">
    <text evidence="4">The sequence shown here is derived from an EMBL/GenBank/DDBJ whole genome shotgun (WGS) entry which is preliminary data.</text>
</comment>
<dbReference type="GO" id="GO:0005813">
    <property type="term" value="C:centrosome"/>
    <property type="evidence" value="ECO:0007669"/>
    <property type="project" value="InterPro"/>
</dbReference>
<name>A0A8J6EFK0_ELECQ</name>
<dbReference type="PANTHER" id="PTHR22545">
    <property type="entry name" value="CENTROSOMAL PROTEIN OF 95 KDA"/>
    <property type="match status" value="1"/>
</dbReference>
<gene>
    <name evidence="4" type="ORF">GDO78_013765</name>
</gene>
<dbReference type="PANTHER" id="PTHR22545:SF0">
    <property type="entry name" value="CENTROSOMAL PROTEIN OF 95 KDA"/>
    <property type="match status" value="1"/>
</dbReference>
<feature type="compositionally biased region" description="Polar residues" evidence="2">
    <location>
        <begin position="1"/>
        <end position="10"/>
    </location>
</feature>
<feature type="region of interest" description="Disordered" evidence="2">
    <location>
        <begin position="1"/>
        <end position="28"/>
    </location>
</feature>
<dbReference type="InterPro" id="IPR026619">
    <property type="entry name" value="CEP95"/>
</dbReference>
<dbReference type="Proteomes" id="UP000770717">
    <property type="component" value="Unassembled WGS sequence"/>
</dbReference>
<evidence type="ECO:0000313" key="5">
    <source>
        <dbReference type="Proteomes" id="UP000770717"/>
    </source>
</evidence>
<organism evidence="4 5">
    <name type="scientific">Eleutherodactylus coqui</name>
    <name type="common">Puerto Rican coqui</name>
    <dbReference type="NCBI Taxonomy" id="57060"/>
    <lineage>
        <taxon>Eukaryota</taxon>
        <taxon>Metazoa</taxon>
        <taxon>Chordata</taxon>
        <taxon>Craniata</taxon>
        <taxon>Vertebrata</taxon>
        <taxon>Euteleostomi</taxon>
        <taxon>Amphibia</taxon>
        <taxon>Batrachia</taxon>
        <taxon>Anura</taxon>
        <taxon>Neobatrachia</taxon>
        <taxon>Hyloidea</taxon>
        <taxon>Eleutherodactylidae</taxon>
        <taxon>Eleutherodactylinae</taxon>
        <taxon>Eleutherodactylus</taxon>
        <taxon>Eleutherodactylus</taxon>
    </lineage>
</organism>
<reference evidence="4" key="1">
    <citation type="thesis" date="2020" institute="ProQuest LLC" country="789 East Eisenhower Parkway, Ann Arbor, MI, USA">
        <title>Comparative Genomics and Chromosome Evolution.</title>
        <authorList>
            <person name="Mudd A.B."/>
        </authorList>
    </citation>
    <scope>NUCLEOTIDE SEQUENCE</scope>
    <source>
        <strain evidence="4">HN-11 Male</strain>
        <tissue evidence="4">Kidney and liver</tissue>
    </source>
</reference>
<feature type="region of interest" description="Disordered" evidence="2">
    <location>
        <begin position="508"/>
        <end position="546"/>
    </location>
</feature>
<evidence type="ECO:0000259" key="3">
    <source>
        <dbReference type="Pfam" id="PF19016"/>
    </source>
</evidence>
<feature type="compositionally biased region" description="Low complexity" evidence="2">
    <location>
        <begin position="525"/>
        <end position="540"/>
    </location>
</feature>
<dbReference type="AlphaFoldDB" id="A0A8J6EFK0"/>
<dbReference type="InterPro" id="IPR044039">
    <property type="entry name" value="DUF5745"/>
</dbReference>
<protein>
    <recommendedName>
        <fullName evidence="3">DUF5745 domain-containing protein</fullName>
    </recommendedName>
</protein>
<dbReference type="EMBL" id="WNTK01001047">
    <property type="protein sequence ID" value="KAG9468090.1"/>
    <property type="molecule type" value="Genomic_DNA"/>
</dbReference>
<feature type="compositionally biased region" description="Low complexity" evidence="2">
    <location>
        <begin position="293"/>
        <end position="311"/>
    </location>
</feature>
<dbReference type="GO" id="GO:0000922">
    <property type="term" value="C:spindle pole"/>
    <property type="evidence" value="ECO:0007669"/>
    <property type="project" value="InterPro"/>
</dbReference>
<feature type="compositionally biased region" description="Basic and acidic residues" evidence="2">
    <location>
        <begin position="157"/>
        <end position="167"/>
    </location>
</feature>
<evidence type="ECO:0000256" key="1">
    <source>
        <dbReference type="SAM" id="Coils"/>
    </source>
</evidence>
<dbReference type="Pfam" id="PF19016">
    <property type="entry name" value="DUF5745"/>
    <property type="match status" value="1"/>
</dbReference>
<sequence length="913" mass="105079">MQLQGVQQGTPLKAQPPTTGGPHKSPTRRTADWVAVANSLLSKCHVALPVGELQQCDARFFVTLYEAILGEKVPDFIADSRTLEDDAHNVQSVIDSLALDYLQVSLSHITGENIVQGDLESVKNLLEIFDGLLEYLTEQISEASSQNEEDLVCKGMQHEEVRSDPKDVPPLLRPPPSIGSLSSDLQPSSWGADGSESTAELIRLGDTAHTFTLRGLDVETLLNRRERPLTPLSTPVRFHLSALTEGDGNPIINGHTLNKGVNVTQVDQQHTPTTIPLRRLYRHREDCPHAVSRAKMSLSSAGSSLSSPPKSQGHPDGRGVLAESSTASGAVFHKIGQDSKPSESLERWSPKEASHQIALMGRSAIGRVLVAPNYYYVHLGQKKVAFRSRPDITLMGDWNAERTTTRDPETTVLTEDKRRSEDVEYSLLTSQTRDSLPLSLADEPFFVQRAYNRLSELELQEMSEKLSHRLNELDQMLKKALGDQSRSELKEDDKLSQHSDSIMEIHRKKRLQASQHTKPPKARPRSLSSSPLPRQSLSAQFEDALNTDSRGELGKIRRDVQKELDLERLKSQLLQKAYGDQLKDFEETERQKLARLKHALRDDEQEFKENIFKEPPKRSHVEKVYSGKQTRPPYKPKHWTPNLHKPTNRMKIKENDLLPLLLEEFPPLQISPHMLNSMWKGQLVQAQQLARSGQEDERSERQLQKNVEEALKKHNLLVNLIQREQDHNQRLKDFKDRIRLQKSAQNRMRENRQQVARAKRYYDDYHVQLRAKLMRARTKEERVFKKLFEEGLELQKQRLREMRSYAKDQREEQKKRHKDELESMENYYKDQFCMLAEAVSQERCEIVEREKSQSKTLHKIKRELRAKMEKEIQELQEMILKTDEDAFFRELEAERLKRRLQMASFQYSKSHCL</sequence>
<accession>A0A8J6EFK0</accession>
<evidence type="ECO:0000256" key="2">
    <source>
        <dbReference type="SAM" id="MobiDB-lite"/>
    </source>
</evidence>
<feature type="region of interest" description="Disordered" evidence="2">
    <location>
        <begin position="157"/>
        <end position="196"/>
    </location>
</feature>
<proteinExistence type="predicted"/>
<feature type="coiled-coil region" evidence="1">
    <location>
        <begin position="792"/>
        <end position="827"/>
    </location>
</feature>
<feature type="region of interest" description="Disordered" evidence="2">
    <location>
        <begin position="293"/>
        <end position="322"/>
    </location>
</feature>
<feature type="coiled-coil region" evidence="1">
    <location>
        <begin position="858"/>
        <end position="885"/>
    </location>
</feature>
<evidence type="ECO:0000313" key="4">
    <source>
        <dbReference type="EMBL" id="KAG9468090.1"/>
    </source>
</evidence>
<dbReference type="OrthoDB" id="545730at2759"/>
<feature type="domain" description="DUF5745" evidence="3">
    <location>
        <begin position="74"/>
        <end position="132"/>
    </location>
</feature>
<keyword evidence="1" id="KW-0175">Coiled coil</keyword>
<keyword evidence="5" id="KW-1185">Reference proteome</keyword>
<feature type="region of interest" description="Disordered" evidence="2">
    <location>
        <begin position="620"/>
        <end position="646"/>
    </location>
</feature>